<protein>
    <submittedName>
        <fullName evidence="1">Uncharacterized protein</fullName>
    </submittedName>
</protein>
<accession>A0A101M024</accession>
<organism evidence="1">
    <name type="scientific">Picea glauca</name>
    <name type="common">White spruce</name>
    <name type="synonym">Pinus glauca</name>
    <dbReference type="NCBI Taxonomy" id="3330"/>
    <lineage>
        <taxon>Eukaryota</taxon>
        <taxon>Viridiplantae</taxon>
        <taxon>Streptophyta</taxon>
        <taxon>Embryophyta</taxon>
        <taxon>Tracheophyta</taxon>
        <taxon>Spermatophyta</taxon>
        <taxon>Pinopsida</taxon>
        <taxon>Pinidae</taxon>
        <taxon>Conifers I</taxon>
        <taxon>Pinales</taxon>
        <taxon>Pinaceae</taxon>
        <taxon>Picea</taxon>
    </lineage>
</organism>
<gene>
    <name evidence="1" type="ORF">ABT39_MTgene4574</name>
</gene>
<dbReference type="EMBL" id="LKAM01000005">
    <property type="protein sequence ID" value="KUM48559.1"/>
    <property type="molecule type" value="Genomic_DNA"/>
</dbReference>
<proteinExistence type="predicted"/>
<reference evidence="1" key="1">
    <citation type="journal article" date="2015" name="Genome Biol. Evol.">
        <title>Organellar Genomes of White Spruce (Picea glauca): Assembly and Annotation.</title>
        <authorList>
            <person name="Jackman S.D."/>
            <person name="Warren R.L."/>
            <person name="Gibb E.A."/>
            <person name="Vandervalk B.P."/>
            <person name="Mohamadi H."/>
            <person name="Chu J."/>
            <person name="Raymond A."/>
            <person name="Pleasance S."/>
            <person name="Coope R."/>
            <person name="Wildung M.R."/>
            <person name="Ritland C.E."/>
            <person name="Bousquet J."/>
            <person name="Jones S.J."/>
            <person name="Bohlmann J."/>
            <person name="Birol I."/>
        </authorList>
    </citation>
    <scope>NUCLEOTIDE SEQUENCE [LARGE SCALE GENOMIC DNA]</scope>
    <source>
        <tissue evidence="1">Flushing bud</tissue>
    </source>
</reference>
<sequence length="73" mass="8447">MLRSWNSPILSLQPANKRQRSIVKQAPRSWKCPLSPTLQRNGWKVNSPNDEWLMPMPDRRYGWLEGMAALQAG</sequence>
<comment type="caution">
    <text evidence="1">The sequence shown here is derived from an EMBL/GenBank/DDBJ whole genome shotgun (WGS) entry which is preliminary data.</text>
</comment>
<evidence type="ECO:0000313" key="1">
    <source>
        <dbReference type="EMBL" id="KUM48559.1"/>
    </source>
</evidence>
<geneLocation type="mitochondrion" evidence="1"/>
<keyword evidence="1" id="KW-0496">Mitochondrion</keyword>
<dbReference type="AlphaFoldDB" id="A0A101M024"/>
<name>A0A101M024_PICGL</name>